<sequence length="577" mass="64093">MHYSSRTIRGPSPHPEARERTERRSQERLILSESAQATKLESAVGKFKSEIVSLQDHKATLEANLAQTQDELAIHQTASIDFEHKLSKQEEAHAKSLQAQESRAQVAEREAVNAKRLVEDLTRQIEAGRAELDEIETENSQLQHRARMINKRYQDGDLSDSEKSFDMVDKENELRRRENMIVTQQKRIDTLESTLARLLKERGRGDAPKSMVDLSLWMSSSSPYEKDATKAKPAKPILKPTSRKSEFDGVNTSELSEIEDEHGDDDKPVTALGKRSRLPEDSGRPSRRLVACLCARQTNSRISDISDPPSAPAPSRKSEAARKAGKHAHNHSPEPVKSKQRKPWEKIVDLGCGSGEITLELENVVHQAPGGLVVGVDFSESMIAQAKKIGVKHAFVADIQALESSQLDELAGNDLKFDAAFSNAALHWCKRDPSGVLESVKKVLKPGGRFVAEMGGFLNCIGIRSALHAALRKRGQDPIVADPWFFPSVEDYSQMLTAASFEIQQITLVARVTPLPEGVKGWLECFARTSFLGAFSDAQAAEIIDEVVDALRMDCQDAAGNWAMMYSRLRFCAIWKP</sequence>
<comment type="caution">
    <text evidence="4">The sequence shown here is derived from an EMBL/GenBank/DDBJ whole genome shotgun (WGS) entry which is preliminary data.</text>
</comment>
<evidence type="ECO:0000313" key="5">
    <source>
        <dbReference type="Proteomes" id="UP001295794"/>
    </source>
</evidence>
<accession>A0AAD2H0H1</accession>
<dbReference type="EMBL" id="CAVNYO010000089">
    <property type="protein sequence ID" value="CAK5265412.1"/>
    <property type="molecule type" value="Genomic_DNA"/>
</dbReference>
<dbReference type="InterPro" id="IPR029063">
    <property type="entry name" value="SAM-dependent_MTases_sf"/>
</dbReference>
<evidence type="ECO:0000256" key="2">
    <source>
        <dbReference type="SAM" id="MobiDB-lite"/>
    </source>
</evidence>
<feature type="region of interest" description="Disordered" evidence="2">
    <location>
        <begin position="301"/>
        <end position="342"/>
    </location>
</feature>
<feature type="domain" description="Methyltransferase" evidence="3">
    <location>
        <begin position="345"/>
        <end position="453"/>
    </location>
</feature>
<evidence type="ECO:0000256" key="1">
    <source>
        <dbReference type="SAM" id="Coils"/>
    </source>
</evidence>
<dbReference type="SUPFAM" id="SSF53335">
    <property type="entry name" value="S-adenosyl-L-methionine-dependent methyltransferases"/>
    <property type="match status" value="1"/>
</dbReference>
<dbReference type="PANTHER" id="PTHR43861">
    <property type="entry name" value="TRANS-ACONITATE 2-METHYLTRANSFERASE-RELATED"/>
    <property type="match status" value="1"/>
</dbReference>
<feature type="coiled-coil region" evidence="1">
    <location>
        <begin position="51"/>
        <end position="152"/>
    </location>
</feature>
<organism evidence="4 5">
    <name type="scientific">Mycena citricolor</name>
    <dbReference type="NCBI Taxonomy" id="2018698"/>
    <lineage>
        <taxon>Eukaryota</taxon>
        <taxon>Fungi</taxon>
        <taxon>Dikarya</taxon>
        <taxon>Basidiomycota</taxon>
        <taxon>Agaricomycotina</taxon>
        <taxon>Agaricomycetes</taxon>
        <taxon>Agaricomycetidae</taxon>
        <taxon>Agaricales</taxon>
        <taxon>Marasmiineae</taxon>
        <taxon>Mycenaceae</taxon>
        <taxon>Mycena</taxon>
    </lineage>
</organism>
<dbReference type="Pfam" id="PF13847">
    <property type="entry name" value="Methyltransf_31"/>
    <property type="match status" value="1"/>
</dbReference>
<reference evidence="4" key="1">
    <citation type="submission" date="2023-11" db="EMBL/GenBank/DDBJ databases">
        <authorList>
            <person name="De Vega J J."/>
            <person name="De Vega J J."/>
        </authorList>
    </citation>
    <scope>NUCLEOTIDE SEQUENCE</scope>
</reference>
<dbReference type="InterPro" id="IPR025714">
    <property type="entry name" value="Methyltranfer_dom"/>
</dbReference>
<proteinExistence type="predicted"/>
<feature type="region of interest" description="Disordered" evidence="2">
    <location>
        <begin position="1"/>
        <end position="34"/>
    </location>
</feature>
<dbReference type="PANTHER" id="PTHR43861:SF1">
    <property type="entry name" value="TRANS-ACONITATE 2-METHYLTRANSFERASE"/>
    <property type="match status" value="1"/>
</dbReference>
<name>A0AAD2H0H1_9AGAR</name>
<keyword evidence="5" id="KW-1185">Reference proteome</keyword>
<evidence type="ECO:0000259" key="3">
    <source>
        <dbReference type="Pfam" id="PF13847"/>
    </source>
</evidence>
<dbReference type="Proteomes" id="UP001295794">
    <property type="component" value="Unassembled WGS sequence"/>
</dbReference>
<feature type="region of interest" description="Disordered" evidence="2">
    <location>
        <begin position="222"/>
        <end position="285"/>
    </location>
</feature>
<dbReference type="Gene3D" id="3.40.50.150">
    <property type="entry name" value="Vaccinia Virus protein VP39"/>
    <property type="match status" value="1"/>
</dbReference>
<feature type="compositionally biased region" description="Basic and acidic residues" evidence="2">
    <location>
        <begin position="331"/>
        <end position="342"/>
    </location>
</feature>
<feature type="compositionally biased region" description="Basic and acidic residues" evidence="2">
    <location>
        <begin position="15"/>
        <end position="27"/>
    </location>
</feature>
<protein>
    <recommendedName>
        <fullName evidence="3">Methyltransferase domain-containing protein</fullName>
    </recommendedName>
</protein>
<evidence type="ECO:0000313" key="4">
    <source>
        <dbReference type="EMBL" id="CAK5265412.1"/>
    </source>
</evidence>
<dbReference type="AlphaFoldDB" id="A0AAD2H0H1"/>
<dbReference type="CDD" id="cd02440">
    <property type="entry name" value="AdoMet_MTases"/>
    <property type="match status" value="1"/>
</dbReference>
<gene>
    <name evidence="4" type="ORF">MYCIT1_LOCUS6374</name>
</gene>
<keyword evidence="1" id="KW-0175">Coiled coil</keyword>